<evidence type="ECO:0000313" key="1">
    <source>
        <dbReference type="EMBL" id="QQP52941.1"/>
    </source>
</evidence>
<dbReference type="AlphaFoldDB" id="A0A7T8QRU9"/>
<feature type="non-terminal residue" evidence="1">
    <location>
        <position position="1"/>
    </location>
</feature>
<evidence type="ECO:0000313" key="2">
    <source>
        <dbReference type="Proteomes" id="UP000595437"/>
    </source>
</evidence>
<accession>A0A7T8QRU9</accession>
<sequence>FRVRPGVLLMGPNFSSISNLEDSTPISLRHRSCLDPSGKTEAASHHKAIEYSLLSIKSLIAKKLTNHSYIKIEDLRAIMIGTAARYCAMAIKFQRLCIFVDMCW</sequence>
<keyword evidence="2" id="KW-1185">Reference proteome</keyword>
<name>A0A7T8QRU9_CALRO</name>
<organism evidence="1 2">
    <name type="scientific">Caligus rogercresseyi</name>
    <name type="common">Sea louse</name>
    <dbReference type="NCBI Taxonomy" id="217165"/>
    <lineage>
        <taxon>Eukaryota</taxon>
        <taxon>Metazoa</taxon>
        <taxon>Ecdysozoa</taxon>
        <taxon>Arthropoda</taxon>
        <taxon>Crustacea</taxon>
        <taxon>Multicrustacea</taxon>
        <taxon>Hexanauplia</taxon>
        <taxon>Copepoda</taxon>
        <taxon>Siphonostomatoida</taxon>
        <taxon>Caligidae</taxon>
        <taxon>Caligus</taxon>
    </lineage>
</organism>
<dbReference type="EMBL" id="CP045892">
    <property type="protein sequence ID" value="QQP52941.1"/>
    <property type="molecule type" value="Genomic_DNA"/>
</dbReference>
<proteinExistence type="predicted"/>
<protein>
    <submittedName>
        <fullName evidence="1">Uncharacterized protein</fullName>
    </submittedName>
</protein>
<dbReference type="Proteomes" id="UP000595437">
    <property type="component" value="Chromosome 3"/>
</dbReference>
<reference evidence="2" key="1">
    <citation type="submission" date="2021-01" db="EMBL/GenBank/DDBJ databases">
        <title>Caligus Genome Assembly.</title>
        <authorList>
            <person name="Gallardo-Escarate C."/>
        </authorList>
    </citation>
    <scope>NUCLEOTIDE SEQUENCE [LARGE SCALE GENOMIC DNA]</scope>
</reference>
<gene>
    <name evidence="1" type="ORF">FKW44_005241</name>
</gene>